<evidence type="ECO:0000256" key="8">
    <source>
        <dbReference type="ARBA" id="ARBA00022701"/>
    </source>
</evidence>
<comment type="caution">
    <text evidence="21">The sequence shown here is derived from an EMBL/GenBank/DDBJ whole genome shotgun (WGS) entry which is preliminary data.</text>
</comment>
<dbReference type="VEuPathDB" id="FungiDB:ASPFODRAFT_57565"/>
<reference evidence="22" key="2">
    <citation type="submission" date="2016-02" db="EMBL/GenBank/DDBJ databases">
        <title>Genome sequencing of Aspergillus luchuensis NBRC 4314.</title>
        <authorList>
            <person name="Yamada O."/>
        </authorList>
    </citation>
    <scope>NUCLEOTIDE SEQUENCE [LARGE SCALE GENOMIC DNA]</scope>
    <source>
        <strain evidence="22">RIB 2604</strain>
    </source>
</reference>
<protein>
    <recommendedName>
        <fullName evidence="17">DASH complex subunit SPC34</fullName>
    </recommendedName>
    <alternativeName>
        <fullName evidence="18">Outer kinetochore protein SPC34</fullName>
    </alternativeName>
</protein>
<keyword evidence="13" id="KW-0206">Cytoskeleton</keyword>
<name>A0A146FTK2_ASPKA</name>
<keyword evidence="15" id="KW-0131">Cell cycle</keyword>
<keyword evidence="9" id="KW-0498">Mitosis</keyword>
<dbReference type="AlphaFoldDB" id="A0A146FTK2"/>
<evidence type="ECO:0000256" key="11">
    <source>
        <dbReference type="ARBA" id="ARBA00022838"/>
    </source>
</evidence>
<evidence type="ECO:0000256" key="10">
    <source>
        <dbReference type="ARBA" id="ARBA00022829"/>
    </source>
</evidence>
<evidence type="ECO:0000256" key="5">
    <source>
        <dbReference type="ARBA" id="ARBA00022454"/>
    </source>
</evidence>
<dbReference type="GO" id="GO:0042729">
    <property type="term" value="C:DASH complex"/>
    <property type="evidence" value="ECO:0007669"/>
    <property type="project" value="InterPro"/>
</dbReference>
<dbReference type="Pfam" id="PF08657">
    <property type="entry name" value="DASH_Spc34"/>
    <property type="match status" value="2"/>
</dbReference>
<keyword evidence="12 19" id="KW-0175">Coiled coil</keyword>
<organism evidence="21 22">
    <name type="scientific">Aspergillus kawachii</name>
    <name type="common">White koji mold</name>
    <name type="synonym">Aspergillus awamori var. kawachi</name>
    <dbReference type="NCBI Taxonomy" id="1069201"/>
    <lineage>
        <taxon>Eukaryota</taxon>
        <taxon>Fungi</taxon>
        <taxon>Dikarya</taxon>
        <taxon>Ascomycota</taxon>
        <taxon>Pezizomycotina</taxon>
        <taxon>Eurotiomycetes</taxon>
        <taxon>Eurotiomycetidae</taxon>
        <taxon>Eurotiales</taxon>
        <taxon>Aspergillaceae</taxon>
        <taxon>Aspergillus</taxon>
        <taxon>Aspergillus subgen. Circumdati</taxon>
    </lineage>
</organism>
<accession>A0A146FTK2</accession>
<evidence type="ECO:0000256" key="3">
    <source>
        <dbReference type="ARBA" id="ARBA00004629"/>
    </source>
</evidence>
<evidence type="ECO:0000256" key="13">
    <source>
        <dbReference type="ARBA" id="ARBA00023212"/>
    </source>
</evidence>
<evidence type="ECO:0000256" key="16">
    <source>
        <dbReference type="ARBA" id="ARBA00023328"/>
    </source>
</evidence>
<dbReference type="GO" id="GO:0005876">
    <property type="term" value="C:spindle microtubule"/>
    <property type="evidence" value="ECO:0007669"/>
    <property type="project" value="InterPro"/>
</dbReference>
<keyword evidence="8" id="KW-0493">Microtubule</keyword>
<keyword evidence="11" id="KW-0995">Kinetochore</keyword>
<proteinExistence type="inferred from homology"/>
<evidence type="ECO:0000256" key="4">
    <source>
        <dbReference type="ARBA" id="ARBA00008491"/>
    </source>
</evidence>
<keyword evidence="7" id="KW-0132">Cell division</keyword>
<comment type="similarity">
    <text evidence="4">Belongs to the DASH complex SPC34 family.</text>
</comment>
<evidence type="ECO:0000256" key="9">
    <source>
        <dbReference type="ARBA" id="ARBA00022776"/>
    </source>
</evidence>
<sequence length="264" mass="29011">MSLLESHLEQIALSSNAIAELPFPQPRIFTNALLGPHDITSLIRDTEAHERALFQSDPSVKSVGSQRRPTRRGTQFAQDSEGESMASRIYSARDNKSQSAVARVLGADMMEEIKRSAGTSSRGRGEVNVDVLLQGAEILCNYAHPSSSSAMSCLRLLTTCKSPVAGAHEKIASLRYRHELISGSINELEARVARNTAELEKMSHSYGDDFDDYDGVDSTPPEVADVTDADLEREMAEIRELERKKRTLEARVHGMERDLGGLLG</sequence>
<evidence type="ECO:0000256" key="1">
    <source>
        <dbReference type="ARBA" id="ARBA00004123"/>
    </source>
</evidence>
<dbReference type="GO" id="GO:0051301">
    <property type="term" value="P:cell division"/>
    <property type="evidence" value="ECO:0007669"/>
    <property type="project" value="UniProtKB-KW"/>
</dbReference>
<reference evidence="21 22" key="1">
    <citation type="journal article" date="2016" name="DNA Res.">
        <title>Genome sequence of Aspergillus luchuensis NBRC 4314.</title>
        <authorList>
            <person name="Yamada O."/>
            <person name="Machida M."/>
            <person name="Hosoyama A."/>
            <person name="Goto M."/>
            <person name="Takahashi T."/>
            <person name="Futagami T."/>
            <person name="Yamagata Y."/>
            <person name="Takeuchi M."/>
            <person name="Kobayashi T."/>
            <person name="Koike H."/>
            <person name="Abe K."/>
            <person name="Asai K."/>
            <person name="Arita M."/>
            <person name="Fujita N."/>
            <person name="Fukuda K."/>
            <person name="Higa K."/>
            <person name="Horikawa H."/>
            <person name="Ishikawa T."/>
            <person name="Jinno K."/>
            <person name="Kato Y."/>
            <person name="Kirimura K."/>
            <person name="Mizutani O."/>
            <person name="Nakasone K."/>
            <person name="Sano M."/>
            <person name="Shiraishi Y."/>
            <person name="Tsukahara M."/>
            <person name="Gomi K."/>
        </authorList>
    </citation>
    <scope>NUCLEOTIDE SEQUENCE [LARGE SCALE GENOMIC DNA]</scope>
    <source>
        <strain evidence="21 22">RIB 2604</strain>
    </source>
</reference>
<keyword evidence="5" id="KW-0158">Chromosome</keyword>
<comment type="subcellular location">
    <subcellularLocation>
        <location evidence="3">Chromosome</location>
        <location evidence="3">Centromere</location>
        <location evidence="3">Kinetochore</location>
    </subcellularLocation>
    <subcellularLocation>
        <location evidence="2">Cytoplasm</location>
        <location evidence="2">Cytoskeleton</location>
        <location evidence="2">Spindle</location>
    </subcellularLocation>
    <subcellularLocation>
        <location evidence="1">Nucleus</location>
    </subcellularLocation>
</comment>
<evidence type="ECO:0000256" key="2">
    <source>
        <dbReference type="ARBA" id="ARBA00004186"/>
    </source>
</evidence>
<feature type="coiled-coil region" evidence="19">
    <location>
        <begin position="185"/>
        <end position="258"/>
    </location>
</feature>
<dbReference type="InterPro" id="IPR013966">
    <property type="entry name" value="Spc34"/>
</dbReference>
<gene>
    <name evidence="21" type="ORF">RIB2604_02503590</name>
</gene>
<keyword evidence="6" id="KW-0963">Cytoplasm</keyword>
<keyword evidence="14" id="KW-0539">Nucleus</keyword>
<evidence type="ECO:0000256" key="15">
    <source>
        <dbReference type="ARBA" id="ARBA00023306"/>
    </source>
</evidence>
<evidence type="ECO:0000256" key="6">
    <source>
        <dbReference type="ARBA" id="ARBA00022490"/>
    </source>
</evidence>
<evidence type="ECO:0000313" key="22">
    <source>
        <dbReference type="Proteomes" id="UP000075230"/>
    </source>
</evidence>
<dbReference type="Proteomes" id="UP000075230">
    <property type="component" value="Unassembled WGS sequence"/>
</dbReference>
<evidence type="ECO:0000256" key="7">
    <source>
        <dbReference type="ARBA" id="ARBA00022618"/>
    </source>
</evidence>
<evidence type="ECO:0000313" key="21">
    <source>
        <dbReference type="EMBL" id="GAT28281.1"/>
    </source>
</evidence>
<feature type="region of interest" description="Disordered" evidence="20">
    <location>
        <begin position="53"/>
        <end position="84"/>
    </location>
</feature>
<evidence type="ECO:0000256" key="20">
    <source>
        <dbReference type="SAM" id="MobiDB-lite"/>
    </source>
</evidence>
<keyword evidence="10" id="KW-0159">Chromosome partition</keyword>
<evidence type="ECO:0000256" key="14">
    <source>
        <dbReference type="ARBA" id="ARBA00023242"/>
    </source>
</evidence>
<evidence type="ECO:0000256" key="19">
    <source>
        <dbReference type="SAM" id="Coils"/>
    </source>
</evidence>
<dbReference type="GO" id="GO:0008608">
    <property type="term" value="P:attachment of spindle microtubules to kinetochore"/>
    <property type="evidence" value="ECO:0007669"/>
    <property type="project" value="InterPro"/>
</dbReference>
<evidence type="ECO:0000256" key="12">
    <source>
        <dbReference type="ARBA" id="ARBA00023054"/>
    </source>
</evidence>
<keyword evidence="16" id="KW-0137">Centromere</keyword>
<evidence type="ECO:0000256" key="17">
    <source>
        <dbReference type="ARBA" id="ARBA00044112"/>
    </source>
</evidence>
<dbReference type="EMBL" id="BCWF01000024">
    <property type="protein sequence ID" value="GAT28281.1"/>
    <property type="molecule type" value="Genomic_DNA"/>
</dbReference>
<evidence type="ECO:0000256" key="18">
    <source>
        <dbReference type="ARBA" id="ARBA00044346"/>
    </source>
</evidence>
<feature type="compositionally biased region" description="Polar residues" evidence="20">
    <location>
        <begin position="56"/>
        <end position="78"/>
    </location>
</feature>